<organism evidence="1 2">
    <name type="scientific">Mytilus coruscus</name>
    <name type="common">Sea mussel</name>
    <dbReference type="NCBI Taxonomy" id="42192"/>
    <lineage>
        <taxon>Eukaryota</taxon>
        <taxon>Metazoa</taxon>
        <taxon>Spiralia</taxon>
        <taxon>Lophotrochozoa</taxon>
        <taxon>Mollusca</taxon>
        <taxon>Bivalvia</taxon>
        <taxon>Autobranchia</taxon>
        <taxon>Pteriomorphia</taxon>
        <taxon>Mytilida</taxon>
        <taxon>Mytiloidea</taxon>
        <taxon>Mytilidae</taxon>
        <taxon>Mytilinae</taxon>
        <taxon>Mytilus</taxon>
    </lineage>
</organism>
<evidence type="ECO:0000313" key="2">
    <source>
        <dbReference type="Proteomes" id="UP000507470"/>
    </source>
</evidence>
<dbReference type="PANTHER" id="PTHR47331">
    <property type="entry name" value="PHD-TYPE DOMAIN-CONTAINING PROTEIN"/>
    <property type="match status" value="1"/>
</dbReference>
<keyword evidence="2" id="KW-1185">Reference proteome</keyword>
<sequence>METKLKAIRAGNRAAVTKLWIKFEELRENTDNVEVEEVKAIEDAVTQKKKILHDLNEKMIEVLHEDHIEDIQTRMNLKEKSTMNANAECYIPISNTSNTNTSAIYSLNTRERLPSEENPTGNQSRNFPGQNLQTYNNQEECSYIQPQAQPPNIFSNNHRLPKLDLPHFDWDVLQWSTFWDSYESIIHYNSSLTPIQKFSYLKAQLIGSAAQTIAGFALTNANYETAVCMLRKRFGHPQKIIKAYIETTDVVESSTAENEIDYQQGIHQITRYSTLSKLLRITAYVFRFIRNCRSPILQRNKAKYVSREELQDATECWILNCQRTSFKDEMLNLKLKDTKPTVLVRQLKLYLNTKDAICCGGRIHNAPVCEKYEISLFVT</sequence>
<name>A0A6J8EML8_MYTCO</name>
<dbReference type="OrthoDB" id="6147003at2759"/>
<dbReference type="EMBL" id="CACVKT020009378">
    <property type="protein sequence ID" value="CAC5421814.1"/>
    <property type="molecule type" value="Genomic_DNA"/>
</dbReference>
<protein>
    <submittedName>
        <fullName evidence="1">Uncharacterized protein</fullName>
    </submittedName>
</protein>
<dbReference type="Proteomes" id="UP000507470">
    <property type="component" value="Unassembled WGS sequence"/>
</dbReference>
<reference evidence="1 2" key="1">
    <citation type="submission" date="2020-06" db="EMBL/GenBank/DDBJ databases">
        <authorList>
            <person name="Li R."/>
            <person name="Bekaert M."/>
        </authorList>
    </citation>
    <scope>NUCLEOTIDE SEQUENCE [LARGE SCALE GENOMIC DNA]</scope>
    <source>
        <strain evidence="2">wild</strain>
    </source>
</reference>
<evidence type="ECO:0000313" key="1">
    <source>
        <dbReference type="EMBL" id="CAC5421814.1"/>
    </source>
</evidence>
<accession>A0A6J8EML8</accession>
<dbReference type="Pfam" id="PF03564">
    <property type="entry name" value="DUF1759"/>
    <property type="match status" value="1"/>
</dbReference>
<gene>
    <name evidence="1" type="ORF">MCOR_53899</name>
</gene>
<dbReference type="AlphaFoldDB" id="A0A6J8EML8"/>
<proteinExistence type="predicted"/>
<dbReference type="InterPro" id="IPR005312">
    <property type="entry name" value="DUF1759"/>
</dbReference>